<dbReference type="InterPro" id="IPR013563">
    <property type="entry name" value="Oligopep_ABC_C"/>
</dbReference>
<evidence type="ECO:0000256" key="4">
    <source>
        <dbReference type="ARBA" id="ARBA00022475"/>
    </source>
</evidence>
<dbReference type="GO" id="GO:0015833">
    <property type="term" value="P:peptide transport"/>
    <property type="evidence" value="ECO:0007669"/>
    <property type="project" value="InterPro"/>
</dbReference>
<reference evidence="9 10" key="1">
    <citation type="submission" date="2019-01" db="EMBL/GenBank/DDBJ databases">
        <title>Complete genome sequence of Cohnella hallensis HS21 isolated from Korean fir (Abies koreana) rhizospheric soil.</title>
        <authorList>
            <person name="Jiang L."/>
            <person name="Kang S.W."/>
            <person name="Kim S."/>
            <person name="Jung J."/>
            <person name="Kim C.Y."/>
            <person name="Kim D.H."/>
            <person name="Kim S.W."/>
            <person name="Lee J."/>
        </authorList>
    </citation>
    <scope>NUCLEOTIDE SEQUENCE [LARGE SCALE GENOMIC DNA]</scope>
    <source>
        <strain evidence="9 10">HS21</strain>
    </source>
</reference>
<dbReference type="PROSITE" id="PS00211">
    <property type="entry name" value="ABC_TRANSPORTER_1"/>
    <property type="match status" value="1"/>
</dbReference>
<evidence type="ECO:0000256" key="7">
    <source>
        <dbReference type="ARBA" id="ARBA00023136"/>
    </source>
</evidence>
<evidence type="ECO:0000256" key="5">
    <source>
        <dbReference type="ARBA" id="ARBA00022741"/>
    </source>
</evidence>
<dbReference type="InterPro" id="IPR050388">
    <property type="entry name" value="ABC_Ni/Peptide_Import"/>
</dbReference>
<evidence type="ECO:0000256" key="6">
    <source>
        <dbReference type="ARBA" id="ARBA00022840"/>
    </source>
</evidence>
<dbReference type="Pfam" id="PF00005">
    <property type="entry name" value="ABC_tran"/>
    <property type="match status" value="1"/>
</dbReference>
<keyword evidence="6 9" id="KW-0067">ATP-binding</keyword>
<accession>A0A3T1DB66</accession>
<keyword evidence="10" id="KW-1185">Reference proteome</keyword>
<dbReference type="FunFam" id="3.40.50.300:FF:000016">
    <property type="entry name" value="Oligopeptide ABC transporter ATP-binding component"/>
    <property type="match status" value="1"/>
</dbReference>
<evidence type="ECO:0000256" key="2">
    <source>
        <dbReference type="ARBA" id="ARBA00005417"/>
    </source>
</evidence>
<keyword evidence="4" id="KW-1003">Cell membrane</keyword>
<protein>
    <submittedName>
        <fullName evidence="9">Oligopeptide/dipeptide ABC transporter ATP-binding protein</fullName>
    </submittedName>
</protein>
<gene>
    <name evidence="9" type="primary">oppD_3</name>
    <name evidence="9" type="ORF">KCTCHS21_46140</name>
</gene>
<dbReference type="SMART" id="SM00382">
    <property type="entry name" value="AAA"/>
    <property type="match status" value="1"/>
</dbReference>
<keyword evidence="3" id="KW-0813">Transport</keyword>
<comment type="similarity">
    <text evidence="2">Belongs to the ABC transporter superfamily.</text>
</comment>
<comment type="subcellular location">
    <subcellularLocation>
        <location evidence="1">Cell membrane</location>
        <topology evidence="1">Peripheral membrane protein</topology>
    </subcellularLocation>
</comment>
<dbReference type="InterPro" id="IPR003439">
    <property type="entry name" value="ABC_transporter-like_ATP-bd"/>
</dbReference>
<dbReference type="NCBIfam" id="TIGR01727">
    <property type="entry name" value="oligo_HPY"/>
    <property type="match status" value="1"/>
</dbReference>
<keyword evidence="5" id="KW-0547">Nucleotide-binding</keyword>
<dbReference type="GO" id="GO:0005886">
    <property type="term" value="C:plasma membrane"/>
    <property type="evidence" value="ECO:0007669"/>
    <property type="project" value="UniProtKB-SubCell"/>
</dbReference>
<dbReference type="Proteomes" id="UP000289856">
    <property type="component" value="Chromosome"/>
</dbReference>
<feature type="domain" description="ABC transporter" evidence="8">
    <location>
        <begin position="10"/>
        <end position="260"/>
    </location>
</feature>
<dbReference type="KEGG" id="cohn:KCTCHS21_46140"/>
<sequence length="340" mass="37583">MNAMGVLLSVKNLSISFQTASGELKAVRNVSFDVGERETLAIVGESGCGKTVTTKSILRLHSRDGGVVKDDSQIIFEDQNLITMSKKELNQIRGNSISMIFQDSMTSLNPTITIGKQIAESMFIHKKAGRAEAMLRAKELLKMVGIPDVEERVNNFPHQLSGGMRQRVMIAMAIACKPKLLIADEPTTALDVTVQAQMLDLLRELQKSVGMSVILVTHDFGVVADFADRIQVMYAGHIIERGLKNEIFQQPKHPYTWALLNSIPARALQRKSELYSIKGTPPDLSLPLSGCPFSARCEYCMPICKKRLPEETYLSQTHGVSCWLTHELAPKVDMPKLDGG</sequence>
<evidence type="ECO:0000256" key="1">
    <source>
        <dbReference type="ARBA" id="ARBA00004202"/>
    </source>
</evidence>
<dbReference type="GO" id="GO:0016887">
    <property type="term" value="F:ATP hydrolysis activity"/>
    <property type="evidence" value="ECO:0007669"/>
    <property type="project" value="InterPro"/>
</dbReference>
<dbReference type="PROSITE" id="PS50893">
    <property type="entry name" value="ABC_TRANSPORTER_2"/>
    <property type="match status" value="1"/>
</dbReference>
<dbReference type="PANTHER" id="PTHR43297:SF2">
    <property type="entry name" value="DIPEPTIDE TRANSPORT ATP-BINDING PROTEIN DPPD"/>
    <property type="match status" value="1"/>
</dbReference>
<dbReference type="PANTHER" id="PTHR43297">
    <property type="entry name" value="OLIGOPEPTIDE TRANSPORT ATP-BINDING PROTEIN APPD"/>
    <property type="match status" value="1"/>
</dbReference>
<dbReference type="Pfam" id="PF08352">
    <property type="entry name" value="oligo_HPY"/>
    <property type="match status" value="1"/>
</dbReference>
<dbReference type="EMBL" id="AP019400">
    <property type="protein sequence ID" value="BBI35215.1"/>
    <property type="molecule type" value="Genomic_DNA"/>
</dbReference>
<name>A0A3T1DB66_9BACL</name>
<keyword evidence="7" id="KW-0472">Membrane</keyword>
<dbReference type="AlphaFoldDB" id="A0A3T1DB66"/>
<evidence type="ECO:0000313" key="10">
    <source>
        <dbReference type="Proteomes" id="UP000289856"/>
    </source>
</evidence>
<evidence type="ECO:0000256" key="3">
    <source>
        <dbReference type="ARBA" id="ARBA00022448"/>
    </source>
</evidence>
<dbReference type="CDD" id="cd03257">
    <property type="entry name" value="ABC_NikE_OppD_transporters"/>
    <property type="match status" value="1"/>
</dbReference>
<dbReference type="InterPro" id="IPR017871">
    <property type="entry name" value="ABC_transporter-like_CS"/>
</dbReference>
<evidence type="ECO:0000259" key="8">
    <source>
        <dbReference type="PROSITE" id="PS50893"/>
    </source>
</evidence>
<dbReference type="InterPro" id="IPR003593">
    <property type="entry name" value="AAA+_ATPase"/>
</dbReference>
<organism evidence="9 10">
    <name type="scientific">Cohnella abietis</name>
    <dbReference type="NCBI Taxonomy" id="2507935"/>
    <lineage>
        <taxon>Bacteria</taxon>
        <taxon>Bacillati</taxon>
        <taxon>Bacillota</taxon>
        <taxon>Bacilli</taxon>
        <taxon>Bacillales</taxon>
        <taxon>Paenibacillaceae</taxon>
        <taxon>Cohnella</taxon>
    </lineage>
</organism>
<dbReference type="GO" id="GO:0005524">
    <property type="term" value="F:ATP binding"/>
    <property type="evidence" value="ECO:0007669"/>
    <property type="project" value="UniProtKB-KW"/>
</dbReference>
<evidence type="ECO:0000313" key="9">
    <source>
        <dbReference type="EMBL" id="BBI35215.1"/>
    </source>
</evidence>
<dbReference type="SUPFAM" id="SSF52540">
    <property type="entry name" value="P-loop containing nucleoside triphosphate hydrolases"/>
    <property type="match status" value="1"/>
</dbReference>
<dbReference type="InterPro" id="IPR027417">
    <property type="entry name" value="P-loop_NTPase"/>
</dbReference>
<dbReference type="Gene3D" id="3.40.50.300">
    <property type="entry name" value="P-loop containing nucleotide triphosphate hydrolases"/>
    <property type="match status" value="1"/>
</dbReference>
<proteinExistence type="inferred from homology"/>